<keyword evidence="2" id="KW-1185">Reference proteome</keyword>
<reference evidence="1 2" key="1">
    <citation type="submission" date="2016-08" db="EMBL/GenBank/DDBJ databases">
        <authorList>
            <person name="Seilhamer J.J."/>
        </authorList>
    </citation>
    <scope>NUCLEOTIDE SEQUENCE [LARGE SCALE GENOMIC DNA]</scope>
    <source>
        <strain evidence="1 2">PH27A</strain>
    </source>
</reference>
<sequence>MAIKMKLIDWINKNRPGTLTEHEDRFEINHISGEHSTLFKKTYATKAIKWPLTGLEDLYVDFDGADLFSSTFKISSLESPKSVEGVELVSSQLTTNKLIKNRLIELPEKTIPFMYQAGIGFYTIGELSGKIYELDEEQNMISDTFNSLEDILNEWLDAIT</sequence>
<dbReference type="Proteomes" id="UP000094291">
    <property type="component" value="Unassembled WGS sequence"/>
</dbReference>
<dbReference type="OrthoDB" id="9871373at2"/>
<proteinExistence type="predicted"/>
<dbReference type="RefSeq" id="WP_068997434.1">
    <property type="nucleotide sequence ID" value="NZ_MDTQ01000001.1"/>
</dbReference>
<gene>
    <name evidence="1" type="ORF">BFW38_05240</name>
</gene>
<dbReference type="AlphaFoldDB" id="A0A1E2V7Q3"/>
<comment type="caution">
    <text evidence="1">The sequence shown here is derived from an EMBL/GenBank/DDBJ whole genome shotgun (WGS) entry which is preliminary data.</text>
</comment>
<protein>
    <submittedName>
        <fullName evidence="1">Uncharacterized protein</fullName>
    </submittedName>
</protein>
<evidence type="ECO:0000313" key="1">
    <source>
        <dbReference type="EMBL" id="ODC03039.1"/>
    </source>
</evidence>
<accession>A0A1E2V7Q3</accession>
<evidence type="ECO:0000313" key="2">
    <source>
        <dbReference type="Proteomes" id="UP000094291"/>
    </source>
</evidence>
<organism evidence="1 2">
    <name type="scientific">Terasakiispira papahanaumokuakeensis</name>
    <dbReference type="NCBI Taxonomy" id="197479"/>
    <lineage>
        <taxon>Bacteria</taxon>
        <taxon>Pseudomonadati</taxon>
        <taxon>Pseudomonadota</taxon>
        <taxon>Gammaproteobacteria</taxon>
        <taxon>Oceanospirillales</taxon>
        <taxon>Terasakiispira</taxon>
    </lineage>
</organism>
<dbReference type="EMBL" id="MDTQ01000001">
    <property type="protein sequence ID" value="ODC03039.1"/>
    <property type="molecule type" value="Genomic_DNA"/>
</dbReference>
<name>A0A1E2V7Q3_9GAMM</name>